<dbReference type="Pfam" id="PF07690">
    <property type="entry name" value="MFS_1"/>
    <property type="match status" value="2"/>
</dbReference>
<accession>A0A919YAN5</accession>
<dbReference type="InterPro" id="IPR020846">
    <property type="entry name" value="MFS_dom"/>
</dbReference>
<dbReference type="InterPro" id="IPR036259">
    <property type="entry name" value="MFS_trans_sf"/>
</dbReference>
<proteinExistence type="predicted"/>
<evidence type="ECO:0000256" key="3">
    <source>
        <dbReference type="ARBA" id="ARBA00022475"/>
    </source>
</evidence>
<reference evidence="9 10" key="1">
    <citation type="submission" date="2021-03" db="EMBL/GenBank/DDBJ databases">
        <title>Antimicrobial resistance genes in bacteria isolated from Japanese honey, and their potential for conferring macrolide and lincosamide resistance in the American foulbrood pathogen Paenibacillus larvae.</title>
        <authorList>
            <person name="Okamoto M."/>
            <person name="Kumagai M."/>
            <person name="Kanamori H."/>
            <person name="Takamatsu D."/>
        </authorList>
    </citation>
    <scope>NUCLEOTIDE SEQUENCE [LARGE SCALE GENOMIC DNA]</scope>
    <source>
        <strain evidence="9 10">J34TS1</strain>
    </source>
</reference>
<keyword evidence="4 7" id="KW-0812">Transmembrane</keyword>
<keyword evidence="3" id="KW-1003">Cell membrane</keyword>
<feature type="transmembrane region" description="Helical" evidence="7">
    <location>
        <begin position="12"/>
        <end position="37"/>
    </location>
</feature>
<evidence type="ECO:0000256" key="5">
    <source>
        <dbReference type="ARBA" id="ARBA00022989"/>
    </source>
</evidence>
<feature type="transmembrane region" description="Helical" evidence="7">
    <location>
        <begin position="141"/>
        <end position="159"/>
    </location>
</feature>
<feature type="transmembrane region" description="Helical" evidence="7">
    <location>
        <begin position="108"/>
        <end position="129"/>
    </location>
</feature>
<feature type="transmembrane region" description="Helical" evidence="7">
    <location>
        <begin position="215"/>
        <end position="232"/>
    </location>
</feature>
<comment type="subcellular location">
    <subcellularLocation>
        <location evidence="1">Cell membrane</location>
        <topology evidence="1">Multi-pass membrane protein</topology>
    </subcellularLocation>
</comment>
<dbReference type="InterPro" id="IPR001958">
    <property type="entry name" value="Tet-R_TetA/multi-R_MdtG-like"/>
</dbReference>
<evidence type="ECO:0000256" key="7">
    <source>
        <dbReference type="SAM" id="Phobius"/>
    </source>
</evidence>
<feature type="transmembrane region" description="Helical" evidence="7">
    <location>
        <begin position="83"/>
        <end position="102"/>
    </location>
</feature>
<evidence type="ECO:0000259" key="8">
    <source>
        <dbReference type="PROSITE" id="PS50850"/>
    </source>
</evidence>
<protein>
    <submittedName>
        <fullName evidence="9">MFS transporter</fullName>
    </submittedName>
</protein>
<dbReference type="SUPFAM" id="SSF103473">
    <property type="entry name" value="MFS general substrate transporter"/>
    <property type="match status" value="1"/>
</dbReference>
<evidence type="ECO:0000313" key="10">
    <source>
        <dbReference type="Proteomes" id="UP000682811"/>
    </source>
</evidence>
<dbReference type="Proteomes" id="UP000682811">
    <property type="component" value="Unassembled WGS sequence"/>
</dbReference>
<keyword evidence="2" id="KW-0813">Transport</keyword>
<evidence type="ECO:0000256" key="2">
    <source>
        <dbReference type="ARBA" id="ARBA00022448"/>
    </source>
</evidence>
<feature type="transmembrane region" description="Helical" evidence="7">
    <location>
        <begin position="374"/>
        <end position="394"/>
    </location>
</feature>
<keyword evidence="10" id="KW-1185">Reference proteome</keyword>
<keyword evidence="6 7" id="KW-0472">Membrane</keyword>
<dbReference type="CDD" id="cd17391">
    <property type="entry name" value="MFS_MdtG_MDR_like"/>
    <property type="match status" value="1"/>
</dbReference>
<feature type="transmembrane region" description="Helical" evidence="7">
    <location>
        <begin position="171"/>
        <end position="190"/>
    </location>
</feature>
<feature type="transmembrane region" description="Helical" evidence="7">
    <location>
        <begin position="49"/>
        <end position="71"/>
    </location>
</feature>
<dbReference type="PANTHER" id="PTHR43414">
    <property type="entry name" value="MULTIDRUG RESISTANCE PROTEIN MDTG"/>
    <property type="match status" value="1"/>
</dbReference>
<dbReference type="Gene3D" id="1.20.1250.20">
    <property type="entry name" value="MFS general substrate transporter like domains"/>
    <property type="match status" value="2"/>
</dbReference>
<feature type="transmembrane region" description="Helical" evidence="7">
    <location>
        <begin position="344"/>
        <end position="368"/>
    </location>
</feature>
<feature type="domain" description="Major facilitator superfamily (MFS) profile" evidence="8">
    <location>
        <begin position="12"/>
        <end position="398"/>
    </location>
</feature>
<sequence>MRGDMMPIWKRNLIVCWFGMFVTGVGMSQIAPILPLYIKQLGVNNPSSIAQFSGIAFGITYIISAIFSPIWGQAADKYGRKPMLLRASLGMAVVVGCMGFAHNVYVLIGLRILQGTITGYSTACTTLIATQTDKEHAGMALGTLSTANIAGSLLGPMIGGFVAEHWGLRDSFFITGALLFIAFIATLLFVQESFVREHKQAAGIKEIWRSIPEKSLTISMFVTFFVLTVALYSVEPIITVYITQLSGHTGHIALLAGITFSASGLANILAAPGLGKLSDKIGAQKVILAALIAAGVVFIPQAFVQNPWQLMVLRFLFGLAAAGLIPSVNILVKKITPSELTGRIFGFNMSAGYLGAFAGALLGGQVAAWFGMKYVFFITSALLLANAAWVYFTVYKKLNSSAAIGSLGKIKLINGREEDGI</sequence>
<feature type="transmembrane region" description="Helical" evidence="7">
    <location>
        <begin position="286"/>
        <end position="304"/>
    </location>
</feature>
<dbReference type="EMBL" id="BORT01000003">
    <property type="protein sequence ID" value="GIO46253.1"/>
    <property type="molecule type" value="Genomic_DNA"/>
</dbReference>
<dbReference type="PRINTS" id="PR01035">
    <property type="entry name" value="TCRTETA"/>
</dbReference>
<organism evidence="9 10">
    <name type="scientific">Paenibacillus azoreducens</name>
    <dbReference type="NCBI Taxonomy" id="116718"/>
    <lineage>
        <taxon>Bacteria</taxon>
        <taxon>Bacillati</taxon>
        <taxon>Bacillota</taxon>
        <taxon>Bacilli</taxon>
        <taxon>Bacillales</taxon>
        <taxon>Paenibacillaceae</taxon>
        <taxon>Paenibacillus</taxon>
    </lineage>
</organism>
<evidence type="ECO:0000256" key="4">
    <source>
        <dbReference type="ARBA" id="ARBA00022692"/>
    </source>
</evidence>
<dbReference type="InterPro" id="IPR011701">
    <property type="entry name" value="MFS"/>
</dbReference>
<comment type="caution">
    <text evidence="9">The sequence shown here is derived from an EMBL/GenBank/DDBJ whole genome shotgun (WGS) entry which is preliminary data.</text>
</comment>
<evidence type="ECO:0000256" key="6">
    <source>
        <dbReference type="ARBA" id="ARBA00023136"/>
    </source>
</evidence>
<feature type="transmembrane region" description="Helical" evidence="7">
    <location>
        <begin position="310"/>
        <end position="332"/>
    </location>
</feature>
<evidence type="ECO:0000313" key="9">
    <source>
        <dbReference type="EMBL" id="GIO46253.1"/>
    </source>
</evidence>
<evidence type="ECO:0000256" key="1">
    <source>
        <dbReference type="ARBA" id="ARBA00004651"/>
    </source>
</evidence>
<dbReference type="GO" id="GO:0005886">
    <property type="term" value="C:plasma membrane"/>
    <property type="evidence" value="ECO:0007669"/>
    <property type="project" value="UniProtKB-SubCell"/>
</dbReference>
<dbReference type="PANTHER" id="PTHR43414:SF6">
    <property type="entry name" value="MULTIDRUG RESISTANCE PROTEIN MDTG"/>
    <property type="match status" value="1"/>
</dbReference>
<name>A0A919YAN5_9BACL</name>
<feature type="transmembrane region" description="Helical" evidence="7">
    <location>
        <begin position="252"/>
        <end position="274"/>
    </location>
</feature>
<dbReference type="AlphaFoldDB" id="A0A919YAN5"/>
<gene>
    <name evidence="9" type="ORF">J34TS1_10180</name>
</gene>
<keyword evidence="5 7" id="KW-1133">Transmembrane helix</keyword>
<dbReference type="GO" id="GO:0022857">
    <property type="term" value="F:transmembrane transporter activity"/>
    <property type="evidence" value="ECO:0007669"/>
    <property type="project" value="InterPro"/>
</dbReference>
<dbReference type="PROSITE" id="PS50850">
    <property type="entry name" value="MFS"/>
    <property type="match status" value="1"/>
</dbReference>